<feature type="transmembrane region" description="Helical" evidence="10">
    <location>
        <begin position="311"/>
        <end position="332"/>
    </location>
</feature>
<evidence type="ECO:0000256" key="2">
    <source>
        <dbReference type="ARBA" id="ARBA00008807"/>
    </source>
</evidence>
<feature type="compositionally biased region" description="Basic and acidic residues" evidence="9">
    <location>
        <begin position="13"/>
        <end position="24"/>
    </location>
</feature>
<evidence type="ECO:0000256" key="3">
    <source>
        <dbReference type="ARBA" id="ARBA00022448"/>
    </source>
</evidence>
<feature type="transmembrane region" description="Helical" evidence="10">
    <location>
        <begin position="463"/>
        <end position="483"/>
    </location>
</feature>
<feature type="transmembrane region" description="Helical" evidence="10">
    <location>
        <begin position="647"/>
        <end position="671"/>
    </location>
</feature>
<evidence type="ECO:0000256" key="1">
    <source>
        <dbReference type="ARBA" id="ARBA00004141"/>
    </source>
</evidence>
<evidence type="ECO:0000256" key="9">
    <source>
        <dbReference type="SAM" id="MobiDB-lite"/>
    </source>
</evidence>
<dbReference type="InterPro" id="IPR004813">
    <property type="entry name" value="OPT"/>
</dbReference>
<dbReference type="PANTHER" id="PTHR22601">
    <property type="entry name" value="ISP4 LIKE PROTEIN"/>
    <property type="match status" value="1"/>
</dbReference>
<comment type="caution">
    <text evidence="11">The sequence shown here is derived from an EMBL/GenBank/DDBJ whole genome shotgun (WGS) entry which is preliminary data.</text>
</comment>
<feature type="transmembrane region" description="Helical" evidence="10">
    <location>
        <begin position="173"/>
        <end position="198"/>
    </location>
</feature>
<gene>
    <name evidence="11" type="ORF">T310_8060</name>
</gene>
<keyword evidence="6" id="KW-0653">Protein transport</keyword>
<dbReference type="EMBL" id="LASV01000515">
    <property type="protein sequence ID" value="KKA17998.1"/>
    <property type="molecule type" value="Genomic_DNA"/>
</dbReference>
<evidence type="ECO:0000256" key="6">
    <source>
        <dbReference type="ARBA" id="ARBA00022927"/>
    </source>
</evidence>
<sequence>MSSEENITPLSAEVHRQKDSKEAGSDDVVQNGEVDVIDDNGARKILPYEADDSPFPEVRAVVSPVDDPSLPVNTVRMWVIGIIFTTVGSGLNQLFSLRQPSVTISSLVAQLLAYPVGVAWAKYVPLGMFNPNREFNIKEHALITIMANVSFGSAEATQVIQATMKFYNLGPQAGYGVLFVLTSQLFGFGLAGLFYRWLVLPATMIWPSVLSNAALLTTLHSRVNAIADGWTVSRLRFFLYIFIGGFVWYFLPGFLFTGLSTFSFICWIVPNNVVVNQLFGQVSGLGMSMLTCDWSQIVYANQSPLLTPFWAGLNVMGGFALFFWLICPLIYYTNTWYSAYLPLINSNTFDNTGKVYNTSRIMNADGTVNVEAYREYSPMFLPAAYALTYGVSFANLTGIFVHIALYHGKDLWRIWKGSGKKDIHARLNAAYRDVPWWWFASVTVLMLVVSIVINEVWHTDLPVWAVFVAYILPLIYFLPVGVIKAISNITSNQLNLITEFIGGYAFMGKPIANMAFKFYGFVGVYQGIEFVADMKLAHYLHIAPRTLFFAQGIATVVGALVQAGVTIYILTNVDGVCSTNAPNGYTCPHGRVTYSSSLIWGALGPSRSYSPGQLYGNLLWFFLVGPAAVLITYFLSRRWTVFRYVSWPVIFGGMGLVPPATGVNFSSWWVVNVIFNGLIKRRKPAWWAKYTDGVSRSLRLHEDIAGDDSSHIPYANLDGQSDGPLVVSAQVVGHPDDRHRLDDVAAGCHEEDCHVADMRIQTAMRGSLTQQDDVSDAREDDAKHHEPVAVLQTIRQHRHGQRDHRRDDPDGDAVDLALHARVPKRCDDRGDEEGGRVAGHRHSDIDHADYEDLPVCQDTFPRRDIEAVHSQRNCNREEALDDENPAPARIPANFIHMEQGVCEETAKSSRHETSDPEKGEALLELVAAVVHGHEIGASGDKAGLEDAEEEATGDEAAVGLDEALTHAGDAYKSNVIVKKYLGGQSVQLTPQKRQTANPGRRGNLPEDDIAWNIQQDVRDEEDLQGDIEGIALEMQLVDDAQDGDVAQVDAV</sequence>
<evidence type="ECO:0000313" key="12">
    <source>
        <dbReference type="Proteomes" id="UP000053958"/>
    </source>
</evidence>
<dbReference type="GO" id="GO:0016020">
    <property type="term" value="C:membrane"/>
    <property type="evidence" value="ECO:0007669"/>
    <property type="project" value="UniProtKB-SubCell"/>
</dbReference>
<reference evidence="11 12" key="1">
    <citation type="submission" date="2015-04" db="EMBL/GenBank/DDBJ databases">
        <authorList>
            <person name="Heijne W.H."/>
            <person name="Fedorova N.D."/>
            <person name="Nierman W.C."/>
            <person name="Vollebregt A.W."/>
            <person name="Zhao Z."/>
            <person name="Wu L."/>
            <person name="Kumar M."/>
            <person name="Stam H."/>
            <person name="van den Berg M.A."/>
            <person name="Pel H.J."/>
        </authorList>
    </citation>
    <scope>NUCLEOTIDE SEQUENCE [LARGE SCALE GENOMIC DNA]</scope>
    <source>
        <strain evidence="11 12">CBS 393.64</strain>
    </source>
</reference>
<feature type="compositionally biased region" description="Basic and acidic residues" evidence="9">
    <location>
        <begin position="775"/>
        <end position="785"/>
    </location>
</feature>
<evidence type="ECO:0000256" key="5">
    <source>
        <dbReference type="ARBA" id="ARBA00022856"/>
    </source>
</evidence>
<feature type="transmembrane region" description="Helical" evidence="10">
    <location>
        <begin position="614"/>
        <end position="635"/>
    </location>
</feature>
<feature type="transmembrane region" description="Helical" evidence="10">
    <location>
        <begin position="547"/>
        <end position="570"/>
    </location>
</feature>
<feature type="transmembrane region" description="Helical" evidence="10">
    <location>
        <begin position="383"/>
        <end position="406"/>
    </location>
</feature>
<keyword evidence="8 10" id="KW-0472">Membrane</keyword>
<evidence type="ECO:0000256" key="8">
    <source>
        <dbReference type="ARBA" id="ARBA00023136"/>
    </source>
</evidence>
<dbReference type="GeneID" id="25320321"/>
<feature type="region of interest" description="Disordered" evidence="9">
    <location>
        <begin position="1"/>
        <end position="33"/>
    </location>
</feature>
<dbReference type="InterPro" id="IPR004648">
    <property type="entry name" value="Oligpept_transpt"/>
</dbReference>
<dbReference type="Pfam" id="PF03169">
    <property type="entry name" value="OPT"/>
    <property type="match status" value="1"/>
</dbReference>
<organism evidence="11 12">
    <name type="scientific">Rasamsonia emersonii (strain ATCC 16479 / CBS 393.64 / IMI 116815)</name>
    <dbReference type="NCBI Taxonomy" id="1408163"/>
    <lineage>
        <taxon>Eukaryota</taxon>
        <taxon>Fungi</taxon>
        <taxon>Dikarya</taxon>
        <taxon>Ascomycota</taxon>
        <taxon>Pezizomycotina</taxon>
        <taxon>Eurotiomycetes</taxon>
        <taxon>Eurotiomycetidae</taxon>
        <taxon>Eurotiales</taxon>
        <taxon>Trichocomaceae</taxon>
        <taxon>Rasamsonia</taxon>
    </lineage>
</organism>
<proteinExistence type="inferred from homology"/>
<dbReference type="OrthoDB" id="9986677at2759"/>
<evidence type="ECO:0000256" key="4">
    <source>
        <dbReference type="ARBA" id="ARBA00022692"/>
    </source>
</evidence>
<dbReference type="Proteomes" id="UP000053958">
    <property type="component" value="Unassembled WGS sequence"/>
</dbReference>
<dbReference type="NCBIfam" id="TIGR00727">
    <property type="entry name" value="ISP4_OPT"/>
    <property type="match status" value="1"/>
</dbReference>
<keyword evidence="12" id="KW-1185">Reference proteome</keyword>
<dbReference type="AlphaFoldDB" id="A0A0F4YK68"/>
<comment type="subcellular location">
    <subcellularLocation>
        <location evidence="1">Membrane</location>
        <topology evidence="1">Multi-pass membrane protein</topology>
    </subcellularLocation>
</comment>
<feature type="transmembrane region" description="Helical" evidence="10">
    <location>
        <begin position="436"/>
        <end position="457"/>
    </location>
</feature>
<evidence type="ECO:0000313" key="11">
    <source>
        <dbReference type="EMBL" id="KKA17998.1"/>
    </source>
</evidence>
<feature type="region of interest" description="Disordered" evidence="9">
    <location>
        <begin position="766"/>
        <end position="785"/>
    </location>
</feature>
<dbReference type="RefSeq" id="XP_013324610.1">
    <property type="nucleotide sequence ID" value="XM_013469156.1"/>
</dbReference>
<protein>
    <submittedName>
        <fullName evidence="11">Sexual differentiation process protein ISP4</fullName>
    </submittedName>
</protein>
<dbReference type="GO" id="GO:0035673">
    <property type="term" value="F:oligopeptide transmembrane transporter activity"/>
    <property type="evidence" value="ECO:0007669"/>
    <property type="project" value="InterPro"/>
</dbReference>
<keyword evidence="7 10" id="KW-1133">Transmembrane helix</keyword>
<feature type="transmembrane region" description="Helical" evidence="10">
    <location>
        <begin position="75"/>
        <end position="95"/>
    </location>
</feature>
<keyword evidence="5" id="KW-0571">Peptide transport</keyword>
<feature type="transmembrane region" description="Helical" evidence="10">
    <location>
        <begin position="237"/>
        <end position="270"/>
    </location>
</feature>
<evidence type="ECO:0000256" key="10">
    <source>
        <dbReference type="SAM" id="Phobius"/>
    </source>
</evidence>
<accession>A0A0F4YK68</accession>
<dbReference type="GO" id="GO:0015031">
    <property type="term" value="P:protein transport"/>
    <property type="evidence" value="ECO:0007669"/>
    <property type="project" value="UniProtKB-KW"/>
</dbReference>
<name>A0A0F4YK68_RASE3</name>
<dbReference type="NCBIfam" id="TIGR00728">
    <property type="entry name" value="OPT_sfam"/>
    <property type="match status" value="1"/>
</dbReference>
<comment type="similarity">
    <text evidence="2">Belongs to the oligopeptide OPT transporter family.</text>
</comment>
<keyword evidence="3" id="KW-0813">Transport</keyword>
<keyword evidence="4 10" id="KW-0812">Transmembrane</keyword>
<feature type="transmembrane region" description="Helical" evidence="10">
    <location>
        <begin position="102"/>
        <end position="121"/>
    </location>
</feature>
<evidence type="ECO:0000256" key="7">
    <source>
        <dbReference type="ARBA" id="ARBA00022989"/>
    </source>
</evidence>